<name>A0A4V2RPH0_9BACT</name>
<dbReference type="OrthoDB" id="9845077at2"/>
<protein>
    <submittedName>
        <fullName evidence="1">Uncharacterized protein</fullName>
    </submittedName>
</protein>
<gene>
    <name evidence="1" type="ORF">CLV25_10719</name>
</gene>
<reference evidence="1 2" key="1">
    <citation type="submission" date="2019-03" db="EMBL/GenBank/DDBJ databases">
        <title>Genomic Encyclopedia of Archaeal and Bacterial Type Strains, Phase II (KMG-II): from individual species to whole genera.</title>
        <authorList>
            <person name="Goeker M."/>
        </authorList>
    </citation>
    <scope>NUCLEOTIDE SEQUENCE [LARGE SCALE GENOMIC DNA]</scope>
    <source>
        <strain evidence="1 2">RL-C</strain>
    </source>
</reference>
<evidence type="ECO:0000313" key="2">
    <source>
        <dbReference type="Proteomes" id="UP000294830"/>
    </source>
</evidence>
<dbReference type="EMBL" id="SLWB01000007">
    <property type="protein sequence ID" value="TCN67560.1"/>
    <property type="molecule type" value="Genomic_DNA"/>
</dbReference>
<organism evidence="1 2">
    <name type="scientific">Acetobacteroides hydrogenigenes</name>
    <dbReference type="NCBI Taxonomy" id="979970"/>
    <lineage>
        <taxon>Bacteria</taxon>
        <taxon>Pseudomonadati</taxon>
        <taxon>Bacteroidota</taxon>
        <taxon>Bacteroidia</taxon>
        <taxon>Bacteroidales</taxon>
        <taxon>Rikenellaceae</taxon>
        <taxon>Acetobacteroides</taxon>
    </lineage>
</organism>
<dbReference type="AlphaFoldDB" id="A0A4V2RPH0"/>
<evidence type="ECO:0000313" key="1">
    <source>
        <dbReference type="EMBL" id="TCN67560.1"/>
    </source>
</evidence>
<dbReference type="RefSeq" id="WP_131839201.1">
    <property type="nucleotide sequence ID" value="NZ_SLWB01000007.1"/>
</dbReference>
<proteinExistence type="predicted"/>
<comment type="caution">
    <text evidence="1">The sequence shown here is derived from an EMBL/GenBank/DDBJ whole genome shotgun (WGS) entry which is preliminary data.</text>
</comment>
<dbReference type="Proteomes" id="UP000294830">
    <property type="component" value="Unassembled WGS sequence"/>
</dbReference>
<keyword evidence="2" id="KW-1185">Reference proteome</keyword>
<accession>A0A4V2RPH0</accession>
<sequence length="213" mass="24487">MKQSNTLADQLGRSRNTVTVITCNPEIREELKKFGYTDERLDLGMTMLTAVESFFEKQKKEQAEAYAATKAYQEKKAYVEDFYRKDIKLLRIPARSNPELSKLLPAFVETDNLNELLKTGLVVYQNLVNNPNLAASLLQIGRKPADFTQKIEDMKELTTLYNQHDKEFAESVTATDIRNKEFEELQAYCKDLRTVAKIALENKPALKRLVDEL</sequence>